<sequence>MQTRFSVAIVDDHALVGLAIGALIAGSDGLDLVGAVPSVAALRQADLRPDLVVLDLMLRDGTTPGENVQRLRDRGSEVLVLTSGEDRFLVREALRTSALGVVRKSAPPDAILTSIERAARGELIMDAEWAMTADSDPDLQSAPLTDRERDVLALYASGIGAKQVATRLGISENTVNDHLKRIKREYQRLGRPAPTKVELYRRGVEDGFLPVPGRA</sequence>
<dbReference type="PROSITE" id="PS50110">
    <property type="entry name" value="RESPONSE_REGULATORY"/>
    <property type="match status" value="1"/>
</dbReference>
<evidence type="ECO:0000313" key="6">
    <source>
        <dbReference type="EMBL" id="MBB5742456.1"/>
    </source>
</evidence>
<protein>
    <submittedName>
        <fullName evidence="6">DNA-binding NarL/FixJ family response regulator</fullName>
    </submittedName>
</protein>
<dbReference type="Pfam" id="PF00196">
    <property type="entry name" value="GerE"/>
    <property type="match status" value="1"/>
</dbReference>
<dbReference type="SUPFAM" id="SSF46894">
    <property type="entry name" value="C-terminal effector domain of the bipartite response regulators"/>
    <property type="match status" value="1"/>
</dbReference>
<keyword evidence="2 6" id="KW-0238">DNA-binding</keyword>
<dbReference type="PRINTS" id="PR00038">
    <property type="entry name" value="HTHLUXR"/>
</dbReference>
<evidence type="ECO:0000256" key="2">
    <source>
        <dbReference type="ARBA" id="ARBA00023125"/>
    </source>
</evidence>
<dbReference type="AlphaFoldDB" id="A0A7W9CBA7"/>
<evidence type="ECO:0000256" key="3">
    <source>
        <dbReference type="PROSITE-ProRule" id="PRU00169"/>
    </source>
</evidence>
<feature type="domain" description="Response regulatory" evidence="5">
    <location>
        <begin position="6"/>
        <end position="119"/>
    </location>
</feature>
<dbReference type="PANTHER" id="PTHR43214">
    <property type="entry name" value="TWO-COMPONENT RESPONSE REGULATOR"/>
    <property type="match status" value="1"/>
</dbReference>
<name>A0A7W9CBA7_9MICO</name>
<dbReference type="RefSeq" id="WP_144793346.1">
    <property type="nucleotide sequence ID" value="NZ_BAAAPG010000001.1"/>
</dbReference>
<dbReference type="EMBL" id="JACHMU010000001">
    <property type="protein sequence ID" value="MBB5742456.1"/>
    <property type="molecule type" value="Genomic_DNA"/>
</dbReference>
<dbReference type="InterPro" id="IPR001789">
    <property type="entry name" value="Sig_transdc_resp-reg_receiver"/>
</dbReference>
<reference evidence="6 7" key="1">
    <citation type="submission" date="2020-08" db="EMBL/GenBank/DDBJ databases">
        <title>Sequencing the genomes of 1000 actinobacteria strains.</title>
        <authorList>
            <person name="Klenk H.-P."/>
        </authorList>
    </citation>
    <scope>NUCLEOTIDE SEQUENCE [LARGE SCALE GENOMIC DNA]</scope>
    <source>
        <strain evidence="6 7">DSM 24823</strain>
    </source>
</reference>
<dbReference type="SMART" id="SM00448">
    <property type="entry name" value="REC"/>
    <property type="match status" value="1"/>
</dbReference>
<comment type="caution">
    <text evidence="6">The sequence shown here is derived from an EMBL/GenBank/DDBJ whole genome shotgun (WGS) entry which is preliminary data.</text>
</comment>
<feature type="modified residue" description="4-aspartylphosphate" evidence="3">
    <location>
        <position position="55"/>
    </location>
</feature>
<dbReference type="PANTHER" id="PTHR43214:SF44">
    <property type="entry name" value="TWO-COMPONENT RESPONSE REGULATOR"/>
    <property type="match status" value="1"/>
</dbReference>
<gene>
    <name evidence="6" type="ORF">HD600_000953</name>
</gene>
<evidence type="ECO:0000259" key="5">
    <source>
        <dbReference type="PROSITE" id="PS50110"/>
    </source>
</evidence>
<dbReference type="GO" id="GO:0003677">
    <property type="term" value="F:DNA binding"/>
    <property type="evidence" value="ECO:0007669"/>
    <property type="project" value="UniProtKB-KW"/>
</dbReference>
<organism evidence="6 7">
    <name type="scientific">Microbacterium ginsengiterrae</name>
    <dbReference type="NCBI Taxonomy" id="546115"/>
    <lineage>
        <taxon>Bacteria</taxon>
        <taxon>Bacillati</taxon>
        <taxon>Actinomycetota</taxon>
        <taxon>Actinomycetes</taxon>
        <taxon>Micrococcales</taxon>
        <taxon>Microbacteriaceae</taxon>
        <taxon>Microbacterium</taxon>
    </lineage>
</organism>
<dbReference type="GO" id="GO:0006355">
    <property type="term" value="P:regulation of DNA-templated transcription"/>
    <property type="evidence" value="ECO:0007669"/>
    <property type="project" value="InterPro"/>
</dbReference>
<evidence type="ECO:0000259" key="4">
    <source>
        <dbReference type="PROSITE" id="PS50043"/>
    </source>
</evidence>
<keyword evidence="1 3" id="KW-0597">Phosphoprotein</keyword>
<dbReference type="SUPFAM" id="SSF52172">
    <property type="entry name" value="CheY-like"/>
    <property type="match status" value="1"/>
</dbReference>
<dbReference type="Pfam" id="PF00072">
    <property type="entry name" value="Response_reg"/>
    <property type="match status" value="1"/>
</dbReference>
<dbReference type="CDD" id="cd06170">
    <property type="entry name" value="LuxR_C_like"/>
    <property type="match status" value="1"/>
</dbReference>
<evidence type="ECO:0000256" key="1">
    <source>
        <dbReference type="ARBA" id="ARBA00022553"/>
    </source>
</evidence>
<feature type="domain" description="HTH luxR-type" evidence="4">
    <location>
        <begin position="137"/>
        <end position="207"/>
    </location>
</feature>
<dbReference type="Proteomes" id="UP000517712">
    <property type="component" value="Unassembled WGS sequence"/>
</dbReference>
<dbReference type="Gene3D" id="3.40.50.2300">
    <property type="match status" value="1"/>
</dbReference>
<dbReference type="CDD" id="cd17535">
    <property type="entry name" value="REC_NarL-like"/>
    <property type="match status" value="1"/>
</dbReference>
<dbReference type="SMART" id="SM00421">
    <property type="entry name" value="HTH_LUXR"/>
    <property type="match status" value="1"/>
</dbReference>
<dbReference type="InterPro" id="IPR058245">
    <property type="entry name" value="NreC/VraR/RcsB-like_REC"/>
</dbReference>
<dbReference type="InterPro" id="IPR039420">
    <property type="entry name" value="WalR-like"/>
</dbReference>
<accession>A0A7W9CBA7</accession>
<dbReference type="InterPro" id="IPR000792">
    <property type="entry name" value="Tscrpt_reg_LuxR_C"/>
</dbReference>
<proteinExistence type="predicted"/>
<evidence type="ECO:0000313" key="7">
    <source>
        <dbReference type="Proteomes" id="UP000517712"/>
    </source>
</evidence>
<dbReference type="GO" id="GO:0000160">
    <property type="term" value="P:phosphorelay signal transduction system"/>
    <property type="evidence" value="ECO:0007669"/>
    <property type="project" value="InterPro"/>
</dbReference>
<dbReference type="PROSITE" id="PS50043">
    <property type="entry name" value="HTH_LUXR_2"/>
    <property type="match status" value="1"/>
</dbReference>
<dbReference type="InterPro" id="IPR016032">
    <property type="entry name" value="Sig_transdc_resp-reg_C-effctor"/>
</dbReference>
<dbReference type="InterPro" id="IPR011006">
    <property type="entry name" value="CheY-like_superfamily"/>
</dbReference>
<keyword evidence="7" id="KW-1185">Reference proteome</keyword>